<protein>
    <submittedName>
        <fullName evidence="1">Uncharacterized protein</fullName>
    </submittedName>
</protein>
<dbReference type="RefSeq" id="WP_087462279.1">
    <property type="nucleotide sequence ID" value="NZ_CP021425.1"/>
</dbReference>
<evidence type="ECO:0000313" key="2">
    <source>
        <dbReference type="Proteomes" id="UP000196027"/>
    </source>
</evidence>
<dbReference type="InterPro" id="IPR019734">
    <property type="entry name" value="TPR_rpt"/>
</dbReference>
<gene>
    <name evidence="1" type="ORF">OLMES_3339</name>
</gene>
<sequence>MIAGFRLKVGFIFFTRLLALTATLALIVNSKFIVAAEPVTFEFSTEEKTIGDIKPPFIDFSSEASPLVPAKEVIRRYRLLFNTTADPVIRVDALLRITALEQRFGSDQELSEADEIQMHRRALASFEQLMSSADPVYPVDMLLYQSARSQDALGQREKAIASLKRLVGQFPRSDFATESWFRLAEFAFSEGEYRAAEKAYQKVLSAGVGTRFHSKAGFMLGWSVFKQGRQDEALARFTQFLDLMYADNADFDQLEGINLQTVQDTLRIMSIVFSYSEHRDPIDQLFSSVGRKPYADRLYRNLSDFYLNQERYEDSVTVNRNFIERNPGSNAAPLFAVKIIDTYKAARFSQQVWDEKRLFVQNYGLRSGFLLEAGEERRGNITPSLKAYLNDLSHLDFVAAQSAKKADARNQLYLRAAEYYEEYADLDSGAEDAGEKLHLAAEGYFRAGKFEKAAQVYYRSAYLVAKHKDSHESGYSALVALDRLAANEQTGDSANESRQIKYALKFAESFPKDKRTPQVLSVAANDLLSGGNYLRAADVARRIVEIGSQDDNVLKAAWLVQGQAQFEMGEFGQSEKALLAALKLIPKKDQQYVIVTEQIAAAIYKAAEIANKRGQWQQAVEDYLRIEKIAPDSPIRINARYDAAAELLNRKEWKRAIPVLVEFRQDFPEHALTQSISEKLIVAYLNSEQDLYAADELERFAAQTPDAEVARKALYQAAELFIKAGQQDRAIRLYTKYEAQYPAPYVFALEARQQVANYYLQRKQTKRHHQWLRKIIEGDRQAGAERTDRSILLAAEATLVFAEEAKMDFDKIQIRTPLKKSLSRKKASLKEVVELYQQVAAYGVSQLATQSTYQLASVYGQLSRDLLNAEIPSSLDELQAEQYMLLLEEQAYPFEEKSIELHETNIQHTRNAVFDKWIQESYRELAKIFPVRYVRDEKVIGSTRELF</sequence>
<dbReference type="SMART" id="SM00028">
    <property type="entry name" value="TPR"/>
    <property type="match status" value="6"/>
</dbReference>
<proteinExistence type="predicted"/>
<keyword evidence="2" id="KW-1185">Reference proteome</keyword>
<dbReference type="Pfam" id="PF13174">
    <property type="entry name" value="TPR_6"/>
    <property type="match status" value="1"/>
</dbReference>
<dbReference type="SUPFAM" id="SSF48452">
    <property type="entry name" value="TPR-like"/>
    <property type="match status" value="3"/>
</dbReference>
<dbReference type="InterPro" id="IPR011990">
    <property type="entry name" value="TPR-like_helical_dom_sf"/>
</dbReference>
<dbReference type="Pfam" id="PF13432">
    <property type="entry name" value="TPR_16"/>
    <property type="match status" value="2"/>
</dbReference>
<reference evidence="1 2" key="1">
    <citation type="submission" date="2017-05" db="EMBL/GenBank/DDBJ databases">
        <title>Genomic insights into alkan degradation activity of Oleiphilus messinensis.</title>
        <authorList>
            <person name="Kozyavkin S.A."/>
            <person name="Slesarev A.I."/>
            <person name="Golyshin P.N."/>
            <person name="Korzhenkov A."/>
            <person name="Golyshina O.N."/>
            <person name="Toshchakov S.V."/>
        </authorList>
    </citation>
    <scope>NUCLEOTIDE SEQUENCE [LARGE SCALE GENOMIC DNA]</scope>
    <source>
        <strain evidence="1 2">ME102</strain>
    </source>
</reference>
<organism evidence="1 2">
    <name type="scientific">Oleiphilus messinensis</name>
    <dbReference type="NCBI Taxonomy" id="141451"/>
    <lineage>
        <taxon>Bacteria</taxon>
        <taxon>Pseudomonadati</taxon>
        <taxon>Pseudomonadota</taxon>
        <taxon>Gammaproteobacteria</taxon>
        <taxon>Oceanospirillales</taxon>
        <taxon>Oleiphilaceae</taxon>
        <taxon>Oleiphilus</taxon>
    </lineage>
</organism>
<dbReference type="EMBL" id="CP021425">
    <property type="protein sequence ID" value="ARU57379.1"/>
    <property type="molecule type" value="Genomic_DNA"/>
</dbReference>
<dbReference type="OrthoDB" id="9806825at2"/>
<evidence type="ECO:0000313" key="1">
    <source>
        <dbReference type="EMBL" id="ARU57379.1"/>
    </source>
</evidence>
<dbReference type="Proteomes" id="UP000196027">
    <property type="component" value="Chromosome"/>
</dbReference>
<dbReference type="KEGG" id="ome:OLMES_3339"/>
<dbReference type="AlphaFoldDB" id="A0A1Y0IB36"/>
<name>A0A1Y0IB36_9GAMM</name>
<accession>A0A1Y0IB36</accession>
<dbReference type="Gene3D" id="1.25.40.10">
    <property type="entry name" value="Tetratricopeptide repeat domain"/>
    <property type="match status" value="4"/>
</dbReference>